<feature type="compositionally biased region" description="Polar residues" evidence="1">
    <location>
        <begin position="27"/>
        <end position="39"/>
    </location>
</feature>
<accession>A0A3D9S1E4</accession>
<feature type="region of interest" description="Disordered" evidence="1">
    <location>
        <begin position="9"/>
        <end position="44"/>
    </location>
</feature>
<evidence type="ECO:0000313" key="2">
    <source>
        <dbReference type="EMBL" id="REE86406.1"/>
    </source>
</evidence>
<name>A0A3D9S1E4_9BACL</name>
<gene>
    <name evidence="2" type="ORF">A8990_11014</name>
</gene>
<evidence type="ECO:0000313" key="3">
    <source>
        <dbReference type="Proteomes" id="UP000256304"/>
    </source>
</evidence>
<dbReference type="Proteomes" id="UP000256304">
    <property type="component" value="Unassembled WGS sequence"/>
</dbReference>
<reference evidence="2 3" key="1">
    <citation type="submission" date="2018-08" db="EMBL/GenBank/DDBJ databases">
        <title>Genomic Encyclopedia of Type Strains, Phase III (KMG-III): the genomes of soil and plant-associated and newly described type strains.</title>
        <authorList>
            <person name="Whitman W."/>
        </authorList>
    </citation>
    <scope>NUCLEOTIDE SEQUENCE [LARGE SCALE GENOMIC DNA]</scope>
    <source>
        <strain evidence="2 3">CGMCC 1.10966</strain>
    </source>
</reference>
<protein>
    <submittedName>
        <fullName evidence="2">Uncharacterized protein</fullName>
    </submittedName>
</protein>
<evidence type="ECO:0000256" key="1">
    <source>
        <dbReference type="SAM" id="MobiDB-lite"/>
    </source>
</evidence>
<dbReference type="EMBL" id="QTTN01000010">
    <property type="protein sequence ID" value="REE86406.1"/>
    <property type="molecule type" value="Genomic_DNA"/>
</dbReference>
<comment type="caution">
    <text evidence="2">The sequence shown here is derived from an EMBL/GenBank/DDBJ whole genome shotgun (WGS) entry which is preliminary data.</text>
</comment>
<proteinExistence type="predicted"/>
<sequence>MLQFLKKLFKSSPESSPPVEQEVSTSRPQSAEPQQSVQAAPSRYPEPDYPVPFGYKIQWLAIQTDSVEKVVEQLAITQLQRSNWANGIERAYEDHIFITPLVKGGVLVIGNAMPSAGGVGHVNEIKPVLEQLSRVFEEVHYYGSHRVVDYYVWAKASQGRIVRAFGSEGEVFWEQGAVTEEERALGFRFNDRGAEYHDGMWLPSEEDVIAVAKRWSIDPQMSYSDLVPGLGYVGKIKSE</sequence>
<dbReference type="OrthoDB" id="8859217at2"/>
<keyword evidence="3" id="KW-1185">Reference proteome</keyword>
<feature type="compositionally biased region" description="Low complexity" evidence="1">
    <location>
        <begin position="11"/>
        <end position="26"/>
    </location>
</feature>
<dbReference type="AlphaFoldDB" id="A0A3D9S1E4"/>
<organism evidence="2 3">
    <name type="scientific">Paenibacillus taihuensis</name>
    <dbReference type="NCBI Taxonomy" id="1156355"/>
    <lineage>
        <taxon>Bacteria</taxon>
        <taxon>Bacillati</taxon>
        <taxon>Bacillota</taxon>
        <taxon>Bacilli</taxon>
        <taxon>Bacillales</taxon>
        <taxon>Paenibacillaceae</taxon>
        <taxon>Paenibacillus</taxon>
    </lineage>
</organism>
<dbReference type="RefSeq" id="WP_116188986.1">
    <property type="nucleotide sequence ID" value="NZ_QTTN01000010.1"/>
</dbReference>